<proteinExistence type="predicted"/>
<evidence type="ECO:0000313" key="2">
    <source>
        <dbReference type="Proteomes" id="UP000032233"/>
    </source>
</evidence>
<accession>A0A0D2J9M3</accession>
<dbReference type="STRING" id="1429043.X474_06755"/>
<dbReference type="EMBL" id="AZAC01000008">
    <property type="protein sequence ID" value="KIX14839.1"/>
    <property type="molecule type" value="Genomic_DNA"/>
</dbReference>
<dbReference type="Proteomes" id="UP000032233">
    <property type="component" value="Unassembled WGS sequence"/>
</dbReference>
<gene>
    <name evidence="1" type="ORF">X474_06755</name>
</gene>
<organism evidence="1 2">
    <name type="scientific">Dethiosulfatarculus sandiegensis</name>
    <dbReference type="NCBI Taxonomy" id="1429043"/>
    <lineage>
        <taxon>Bacteria</taxon>
        <taxon>Pseudomonadati</taxon>
        <taxon>Thermodesulfobacteriota</taxon>
        <taxon>Desulfarculia</taxon>
        <taxon>Desulfarculales</taxon>
        <taxon>Desulfarculaceae</taxon>
        <taxon>Dethiosulfatarculus</taxon>
    </lineage>
</organism>
<evidence type="ECO:0000313" key="1">
    <source>
        <dbReference type="EMBL" id="KIX14839.1"/>
    </source>
</evidence>
<keyword evidence="2" id="KW-1185">Reference proteome</keyword>
<sequence>MRLKSKGAKALARQKGPILDGGFRAMYNPLALTCIQGSATMSDRVDIAYLFFASRGLLCGY</sequence>
<dbReference type="AlphaFoldDB" id="A0A0D2J9M3"/>
<name>A0A0D2J9M3_9BACT</name>
<protein>
    <submittedName>
        <fullName evidence="1">Uncharacterized protein</fullName>
    </submittedName>
</protein>
<dbReference type="InParanoid" id="A0A0D2J9M3"/>
<reference evidence="1 2" key="1">
    <citation type="submission" date="2013-11" db="EMBL/GenBank/DDBJ databases">
        <title>Metagenomic analysis of a methanogenic consortium involved in long chain n-alkane degradation.</title>
        <authorList>
            <person name="Davidova I.A."/>
            <person name="Callaghan A.V."/>
            <person name="Wawrik B."/>
            <person name="Pruitt S."/>
            <person name="Marks C."/>
            <person name="Duncan K.E."/>
            <person name="Suflita J.M."/>
        </authorList>
    </citation>
    <scope>NUCLEOTIDE SEQUENCE [LARGE SCALE GENOMIC DNA]</scope>
    <source>
        <strain evidence="1 2">SPR</strain>
    </source>
</reference>
<comment type="caution">
    <text evidence="1">The sequence shown here is derived from an EMBL/GenBank/DDBJ whole genome shotgun (WGS) entry which is preliminary data.</text>
</comment>